<dbReference type="InterPro" id="IPR025536">
    <property type="entry name" value="DUF4422"/>
</dbReference>
<dbReference type="Proteomes" id="UP000051015">
    <property type="component" value="Unassembled WGS sequence"/>
</dbReference>
<name>A0A0R2CZL9_9LACO</name>
<keyword evidence="3" id="KW-1185">Reference proteome</keyword>
<evidence type="ECO:0000313" key="3">
    <source>
        <dbReference type="Proteomes" id="UP000051015"/>
    </source>
</evidence>
<accession>A0A0R2CZL9</accession>
<proteinExistence type="predicted"/>
<feature type="domain" description="DUF4422" evidence="1">
    <location>
        <begin position="1"/>
        <end position="221"/>
    </location>
</feature>
<dbReference type="PATRIC" id="fig|1423725.3.peg.440"/>
<evidence type="ECO:0000259" key="1">
    <source>
        <dbReference type="Pfam" id="PF14393"/>
    </source>
</evidence>
<gene>
    <name evidence="2" type="ORF">FC19_GL000428</name>
</gene>
<dbReference type="AlphaFoldDB" id="A0A0R2CZL9"/>
<evidence type="ECO:0000313" key="2">
    <source>
        <dbReference type="EMBL" id="KRM96901.1"/>
    </source>
</evidence>
<dbReference type="Pfam" id="PF14393">
    <property type="entry name" value="DUF4422"/>
    <property type="match status" value="1"/>
</dbReference>
<protein>
    <submittedName>
        <fullName evidence="2">Capsular biosynthesis protein</fullName>
    </submittedName>
</protein>
<reference evidence="2 3" key="1">
    <citation type="journal article" date="2015" name="Genome Announc.">
        <title>Expanding the biotechnology potential of lactobacilli through comparative genomics of 213 strains and associated genera.</title>
        <authorList>
            <person name="Sun Z."/>
            <person name="Harris H.M."/>
            <person name="McCann A."/>
            <person name="Guo C."/>
            <person name="Argimon S."/>
            <person name="Zhang W."/>
            <person name="Yang X."/>
            <person name="Jeffery I.B."/>
            <person name="Cooney J.C."/>
            <person name="Kagawa T.F."/>
            <person name="Liu W."/>
            <person name="Song Y."/>
            <person name="Salvetti E."/>
            <person name="Wrobel A."/>
            <person name="Rasinkangas P."/>
            <person name="Parkhill J."/>
            <person name="Rea M.C."/>
            <person name="O'Sullivan O."/>
            <person name="Ritari J."/>
            <person name="Douillard F.P."/>
            <person name="Paul Ross R."/>
            <person name="Yang R."/>
            <person name="Briner A.E."/>
            <person name="Felis G.E."/>
            <person name="de Vos W.M."/>
            <person name="Barrangou R."/>
            <person name="Klaenhammer T.R."/>
            <person name="Caufield P.W."/>
            <person name="Cui Y."/>
            <person name="Zhang H."/>
            <person name="O'Toole P.W."/>
        </authorList>
    </citation>
    <scope>NUCLEOTIDE SEQUENCE [LARGE SCALE GENOMIC DNA]</scope>
    <source>
        <strain evidence="2 3">DSM 21051</strain>
    </source>
</reference>
<dbReference type="EMBL" id="AYZD01000011">
    <property type="protein sequence ID" value="KRM96901.1"/>
    <property type="molecule type" value="Genomic_DNA"/>
</dbReference>
<organism evidence="2 3">
    <name type="scientific">Liquorilactobacillus aquaticus DSM 21051</name>
    <dbReference type="NCBI Taxonomy" id="1423725"/>
    <lineage>
        <taxon>Bacteria</taxon>
        <taxon>Bacillati</taxon>
        <taxon>Bacillota</taxon>
        <taxon>Bacilli</taxon>
        <taxon>Lactobacillales</taxon>
        <taxon>Lactobacillaceae</taxon>
        <taxon>Liquorilactobacillus</taxon>
    </lineage>
</organism>
<sequence length="256" mass="30502">MYVVSHKKTKMPKDSIYVPVQVGNNKENFKGFHRDNTGENISSKNKNYCELTAQYWGWKNRVADVKGLVHYRRFFSNGDTNFFKNSQAKFNDIMNKEKLEQIIAEHDMILPRKRNYYVETSWSHYKHAHHIEGLKAARDVLSEKYPDYVSAFDEVVNRKAVHMFNMMIARANIFDDYTEWLFSILTEVEKRVDISGYSEYEKRIFGFVSEILVDVWVEKNQIDYVEVPVMFMEKQHWMRKIAAFLFRKFGGNKLEN</sequence>
<dbReference type="STRING" id="1423725.FC19_GL000428"/>
<comment type="caution">
    <text evidence="2">The sequence shown here is derived from an EMBL/GenBank/DDBJ whole genome shotgun (WGS) entry which is preliminary data.</text>
</comment>